<evidence type="ECO:0000256" key="3">
    <source>
        <dbReference type="ARBA" id="ARBA00022475"/>
    </source>
</evidence>
<evidence type="ECO:0000256" key="1">
    <source>
        <dbReference type="ARBA" id="ARBA00005417"/>
    </source>
</evidence>
<dbReference type="CDD" id="cd03224">
    <property type="entry name" value="ABC_TM1139_LivF_branched"/>
    <property type="match status" value="1"/>
</dbReference>
<dbReference type="PROSITE" id="PS00211">
    <property type="entry name" value="ABC_TRANSPORTER_1"/>
    <property type="match status" value="1"/>
</dbReference>
<keyword evidence="4" id="KW-0547">Nucleotide-binding</keyword>
<dbReference type="InterPro" id="IPR052156">
    <property type="entry name" value="BCAA_Transport_ATP-bd_LivF"/>
</dbReference>
<gene>
    <name evidence="8" type="ORF">OIK44_04035</name>
</gene>
<reference evidence="8 9" key="1">
    <citation type="submission" date="2022-10" db="EMBL/GenBank/DDBJ databases">
        <title>Janthinobacterium sp. hw3 Genome sequencing.</title>
        <authorList>
            <person name="Park S."/>
        </authorList>
    </citation>
    <scope>NUCLEOTIDE SEQUENCE [LARGE SCALE GENOMIC DNA]</scope>
    <source>
        <strain evidence="9">hw3</strain>
    </source>
</reference>
<dbReference type="RefSeq" id="WP_273669385.1">
    <property type="nucleotide sequence ID" value="NZ_JAQQXR010000001.1"/>
</dbReference>
<proteinExistence type="inferred from homology"/>
<dbReference type="SMART" id="SM00382">
    <property type="entry name" value="AAA"/>
    <property type="match status" value="1"/>
</dbReference>
<dbReference type="InterPro" id="IPR003439">
    <property type="entry name" value="ABC_transporter-like_ATP-bd"/>
</dbReference>
<dbReference type="PANTHER" id="PTHR43820:SF2">
    <property type="entry name" value="ABC TRANSPORTER ATP-BINDING PROTEIN"/>
    <property type="match status" value="1"/>
</dbReference>
<comment type="similarity">
    <text evidence="1">Belongs to the ABC transporter superfamily.</text>
</comment>
<dbReference type="GO" id="GO:0005524">
    <property type="term" value="F:ATP binding"/>
    <property type="evidence" value="ECO:0007669"/>
    <property type="project" value="UniProtKB-KW"/>
</dbReference>
<dbReference type="PANTHER" id="PTHR43820">
    <property type="entry name" value="HIGH-AFFINITY BRANCHED-CHAIN AMINO ACID TRANSPORT ATP-BINDING PROTEIN LIVF"/>
    <property type="match status" value="1"/>
</dbReference>
<sequence length="234" mass="25708">MSALLDIRQLHAFYGKSHVLHGVDLHVGAGEIVSLLGRNGVGRSTLVKAAMGQVAARGAVRFKGADILGLKAYQIAHRGLGYVPESRDVFPTLTVEQNLLLGRKRNADTGRWRLGDMYRMFPRLEERRGVAAGLLSGGEQQMLTLCRTLMGDPDLMMIDEPTEGLAPQVVAPVARYLLALRERGIAVLLVEQKLAIALDISQRVYVMGRGAIVFEGTPEQLRQDGGVRREWLEV</sequence>
<dbReference type="InterPro" id="IPR003593">
    <property type="entry name" value="AAA+_ATPase"/>
</dbReference>
<keyword evidence="5 8" id="KW-0067">ATP-binding</keyword>
<name>A0ABT5JVK2_9BURK</name>
<dbReference type="SUPFAM" id="SSF52540">
    <property type="entry name" value="P-loop containing nucleoside triphosphate hydrolases"/>
    <property type="match status" value="1"/>
</dbReference>
<evidence type="ECO:0000313" key="9">
    <source>
        <dbReference type="Proteomes" id="UP001221208"/>
    </source>
</evidence>
<dbReference type="PROSITE" id="PS50893">
    <property type="entry name" value="ABC_TRANSPORTER_2"/>
    <property type="match status" value="1"/>
</dbReference>
<feature type="domain" description="ABC transporter" evidence="7">
    <location>
        <begin position="5"/>
        <end position="234"/>
    </location>
</feature>
<evidence type="ECO:0000256" key="5">
    <source>
        <dbReference type="ARBA" id="ARBA00022840"/>
    </source>
</evidence>
<keyword evidence="3" id="KW-0472">Membrane</keyword>
<evidence type="ECO:0000259" key="7">
    <source>
        <dbReference type="PROSITE" id="PS50893"/>
    </source>
</evidence>
<comment type="caution">
    <text evidence="8">The sequence shown here is derived from an EMBL/GenBank/DDBJ whole genome shotgun (WGS) entry which is preliminary data.</text>
</comment>
<dbReference type="Proteomes" id="UP001221208">
    <property type="component" value="Unassembled WGS sequence"/>
</dbReference>
<evidence type="ECO:0000256" key="6">
    <source>
        <dbReference type="ARBA" id="ARBA00022970"/>
    </source>
</evidence>
<evidence type="ECO:0000256" key="4">
    <source>
        <dbReference type="ARBA" id="ARBA00022741"/>
    </source>
</evidence>
<dbReference type="InterPro" id="IPR017871">
    <property type="entry name" value="ABC_transporter-like_CS"/>
</dbReference>
<evidence type="ECO:0000256" key="2">
    <source>
        <dbReference type="ARBA" id="ARBA00022448"/>
    </source>
</evidence>
<keyword evidence="2" id="KW-0813">Transport</keyword>
<accession>A0ABT5JVK2</accession>
<keyword evidence="6" id="KW-0029">Amino-acid transport</keyword>
<dbReference type="Pfam" id="PF00005">
    <property type="entry name" value="ABC_tran"/>
    <property type="match status" value="1"/>
</dbReference>
<evidence type="ECO:0000313" key="8">
    <source>
        <dbReference type="EMBL" id="MDC8756753.1"/>
    </source>
</evidence>
<keyword evidence="3" id="KW-1003">Cell membrane</keyword>
<dbReference type="InterPro" id="IPR027417">
    <property type="entry name" value="P-loop_NTPase"/>
</dbReference>
<organism evidence="8 9">
    <name type="scientific">Janthinobacterium fluminis</name>
    <dbReference type="NCBI Taxonomy" id="2987524"/>
    <lineage>
        <taxon>Bacteria</taxon>
        <taxon>Pseudomonadati</taxon>
        <taxon>Pseudomonadota</taxon>
        <taxon>Betaproteobacteria</taxon>
        <taxon>Burkholderiales</taxon>
        <taxon>Oxalobacteraceae</taxon>
        <taxon>Janthinobacterium</taxon>
    </lineage>
</organism>
<dbReference type="Gene3D" id="3.40.50.300">
    <property type="entry name" value="P-loop containing nucleotide triphosphate hydrolases"/>
    <property type="match status" value="1"/>
</dbReference>
<protein>
    <submittedName>
        <fullName evidence="8">ABC transporter ATP-binding protein</fullName>
    </submittedName>
</protein>
<keyword evidence="9" id="KW-1185">Reference proteome</keyword>
<dbReference type="EMBL" id="JAQQXR010000001">
    <property type="protein sequence ID" value="MDC8756753.1"/>
    <property type="molecule type" value="Genomic_DNA"/>
</dbReference>